<dbReference type="SUPFAM" id="SSF56104">
    <property type="entry name" value="SAICAR synthase-like"/>
    <property type="match status" value="1"/>
</dbReference>
<keyword evidence="1" id="KW-0808">Transferase</keyword>
<keyword evidence="1" id="KW-0547">Nucleotide-binding</keyword>
<dbReference type="GO" id="GO:0046488">
    <property type="term" value="P:phosphatidylinositol metabolic process"/>
    <property type="evidence" value="ECO:0007669"/>
    <property type="project" value="UniProtKB-UniRule"/>
</dbReference>
<accession>A0ABD0P1A4</accession>
<keyword evidence="4" id="KW-1185">Reference proteome</keyword>
<feature type="non-terminal residue" evidence="3">
    <location>
        <position position="1"/>
    </location>
</feature>
<dbReference type="InterPro" id="IPR002498">
    <property type="entry name" value="PInositol-4-P-4/5-kinase_core"/>
</dbReference>
<keyword evidence="1" id="KW-0067">ATP-binding</keyword>
<dbReference type="InterPro" id="IPR023610">
    <property type="entry name" value="PInositol-4/5-P-5/4-kinase"/>
</dbReference>
<gene>
    <name evidence="3" type="ORF">M9458_038452</name>
</gene>
<sequence>NLNQNMRTLLPKFYGLYCVQADGKNIRIVVMNNLLPRAVPMHLKFDLKGSTHKRRASPKERAKGVPTYKDLDFMQDMPEGILLESDHYSALCRTIQRDCRT</sequence>
<organism evidence="3 4">
    <name type="scientific">Cirrhinus mrigala</name>
    <name type="common">Mrigala</name>
    <dbReference type="NCBI Taxonomy" id="683832"/>
    <lineage>
        <taxon>Eukaryota</taxon>
        <taxon>Metazoa</taxon>
        <taxon>Chordata</taxon>
        <taxon>Craniata</taxon>
        <taxon>Vertebrata</taxon>
        <taxon>Euteleostomi</taxon>
        <taxon>Actinopterygii</taxon>
        <taxon>Neopterygii</taxon>
        <taxon>Teleostei</taxon>
        <taxon>Ostariophysi</taxon>
        <taxon>Cypriniformes</taxon>
        <taxon>Cyprinidae</taxon>
        <taxon>Labeoninae</taxon>
        <taxon>Labeonini</taxon>
        <taxon>Cirrhinus</taxon>
    </lineage>
</organism>
<feature type="domain" description="PIPK" evidence="2">
    <location>
        <begin position="1"/>
        <end position="101"/>
    </location>
</feature>
<proteinExistence type="predicted"/>
<dbReference type="Pfam" id="PF01504">
    <property type="entry name" value="PIP5K"/>
    <property type="match status" value="1"/>
</dbReference>
<evidence type="ECO:0000259" key="2">
    <source>
        <dbReference type="PROSITE" id="PS51455"/>
    </source>
</evidence>
<comment type="caution">
    <text evidence="3">The sequence shown here is derived from an EMBL/GenBank/DDBJ whole genome shotgun (WGS) entry which is preliminary data.</text>
</comment>
<dbReference type="InterPro" id="IPR027484">
    <property type="entry name" value="PInositol-4-P-5-kinase_N"/>
</dbReference>
<name>A0ABD0P1A4_CIRMR</name>
<dbReference type="Proteomes" id="UP001529510">
    <property type="component" value="Unassembled WGS sequence"/>
</dbReference>
<dbReference type="PANTHER" id="PTHR23086:SF54">
    <property type="entry name" value="PHOSPHATIDYLINOSITOL 4-PHOSPHATE 5-KINASE TYPE-1 ALPHA"/>
    <property type="match status" value="1"/>
</dbReference>
<dbReference type="PROSITE" id="PS51455">
    <property type="entry name" value="PIPK"/>
    <property type="match status" value="1"/>
</dbReference>
<dbReference type="GO" id="GO:0016301">
    <property type="term" value="F:kinase activity"/>
    <property type="evidence" value="ECO:0007669"/>
    <property type="project" value="UniProtKB-UniRule"/>
</dbReference>
<dbReference type="InterPro" id="IPR027483">
    <property type="entry name" value="PInositol-4-P-4/5-kinase_C_sf"/>
</dbReference>
<dbReference type="Gene3D" id="3.30.800.10">
    <property type="entry name" value="Phosphatidylinositol Phosphate Kinase II Beta"/>
    <property type="match status" value="1"/>
</dbReference>
<dbReference type="PANTHER" id="PTHR23086">
    <property type="entry name" value="PHOSPHATIDYLINOSITOL-4-PHOSPHATE 5-KINASE"/>
    <property type="match status" value="1"/>
</dbReference>
<dbReference type="GO" id="GO:0005524">
    <property type="term" value="F:ATP binding"/>
    <property type="evidence" value="ECO:0007669"/>
    <property type="project" value="UniProtKB-UniRule"/>
</dbReference>
<evidence type="ECO:0000256" key="1">
    <source>
        <dbReference type="PROSITE-ProRule" id="PRU00781"/>
    </source>
</evidence>
<protein>
    <recommendedName>
        <fullName evidence="2">PIPK domain-containing protein</fullName>
    </recommendedName>
</protein>
<keyword evidence="1" id="KW-0418">Kinase</keyword>
<evidence type="ECO:0000313" key="3">
    <source>
        <dbReference type="EMBL" id="KAL0166608.1"/>
    </source>
</evidence>
<reference evidence="3 4" key="1">
    <citation type="submission" date="2024-05" db="EMBL/GenBank/DDBJ databases">
        <title>Genome sequencing and assembly of Indian major carp, Cirrhinus mrigala (Hamilton, 1822).</title>
        <authorList>
            <person name="Mohindra V."/>
            <person name="Chowdhury L.M."/>
            <person name="Lal K."/>
            <person name="Jena J.K."/>
        </authorList>
    </citation>
    <scope>NUCLEOTIDE SEQUENCE [LARGE SCALE GENOMIC DNA]</scope>
    <source>
        <strain evidence="3">CM1030</strain>
        <tissue evidence="3">Blood</tissue>
    </source>
</reference>
<dbReference type="Gene3D" id="3.30.810.10">
    <property type="entry name" value="2-Layer Sandwich"/>
    <property type="match status" value="1"/>
</dbReference>
<dbReference type="SMART" id="SM00330">
    <property type="entry name" value="PIPKc"/>
    <property type="match status" value="1"/>
</dbReference>
<evidence type="ECO:0000313" key="4">
    <source>
        <dbReference type="Proteomes" id="UP001529510"/>
    </source>
</evidence>
<dbReference type="EMBL" id="JAMKFB020000019">
    <property type="protein sequence ID" value="KAL0166608.1"/>
    <property type="molecule type" value="Genomic_DNA"/>
</dbReference>
<dbReference type="AlphaFoldDB" id="A0ABD0P1A4"/>